<comment type="caution">
    <text evidence="2">The sequence shown here is derived from an EMBL/GenBank/DDBJ whole genome shotgun (WGS) entry which is preliminary data.</text>
</comment>
<dbReference type="Proteomes" id="UP001500620">
    <property type="component" value="Unassembled WGS sequence"/>
</dbReference>
<reference evidence="3" key="1">
    <citation type="journal article" date="2019" name="Int. J. Syst. Evol. Microbiol.">
        <title>The Global Catalogue of Microorganisms (GCM) 10K type strain sequencing project: providing services to taxonomists for standard genome sequencing and annotation.</title>
        <authorList>
            <consortium name="The Broad Institute Genomics Platform"/>
            <consortium name="The Broad Institute Genome Sequencing Center for Infectious Disease"/>
            <person name="Wu L."/>
            <person name="Ma J."/>
        </authorList>
    </citation>
    <scope>NUCLEOTIDE SEQUENCE [LARGE SCALE GENOMIC DNA]</scope>
    <source>
        <strain evidence="3">JCM 17441</strain>
    </source>
</reference>
<proteinExistence type="predicted"/>
<evidence type="ECO:0000256" key="1">
    <source>
        <dbReference type="SAM" id="MobiDB-lite"/>
    </source>
</evidence>
<accession>A0ABP8DTG6</accession>
<evidence type="ECO:0008006" key="4">
    <source>
        <dbReference type="Google" id="ProtNLM"/>
    </source>
</evidence>
<organism evidence="2 3">
    <name type="scientific">Dactylosporangium darangshiense</name>
    <dbReference type="NCBI Taxonomy" id="579108"/>
    <lineage>
        <taxon>Bacteria</taxon>
        <taxon>Bacillati</taxon>
        <taxon>Actinomycetota</taxon>
        <taxon>Actinomycetes</taxon>
        <taxon>Micromonosporales</taxon>
        <taxon>Micromonosporaceae</taxon>
        <taxon>Dactylosporangium</taxon>
    </lineage>
</organism>
<keyword evidence="3" id="KW-1185">Reference proteome</keyword>
<dbReference type="EMBL" id="BAABAT010000064">
    <property type="protein sequence ID" value="GAA4263239.1"/>
    <property type="molecule type" value="Genomic_DNA"/>
</dbReference>
<evidence type="ECO:0000313" key="3">
    <source>
        <dbReference type="Proteomes" id="UP001500620"/>
    </source>
</evidence>
<evidence type="ECO:0000313" key="2">
    <source>
        <dbReference type="EMBL" id="GAA4263239.1"/>
    </source>
</evidence>
<sequence length="107" mass="11960">MLAGNTPVLVHNDGVNYFPPRNLRELYDKGGKAIPDVEGRAHTQLGRNNVGKPSEYNAAHEFDENGRLVRQSHWSDHSDPRLHPNPHQHVYDPVTGARGTVEPFEGC</sequence>
<feature type="region of interest" description="Disordered" evidence="1">
    <location>
        <begin position="67"/>
        <end position="107"/>
    </location>
</feature>
<gene>
    <name evidence="2" type="ORF">GCM10022255_105990</name>
</gene>
<protein>
    <recommendedName>
        <fullName evidence="4">HNH/Endo VII superfamily nuclease toxins domain-containing protein</fullName>
    </recommendedName>
</protein>
<feature type="compositionally biased region" description="Basic and acidic residues" evidence="1">
    <location>
        <begin position="67"/>
        <end position="82"/>
    </location>
</feature>
<name>A0ABP8DTG6_9ACTN</name>